<reference evidence="3 4" key="1">
    <citation type="submission" date="2019-03" db="EMBL/GenBank/DDBJ databases">
        <title>Genomics of glacier-inhabiting Cryobacterium strains.</title>
        <authorList>
            <person name="Liu Q."/>
            <person name="Xin Y.-H."/>
        </authorList>
    </citation>
    <scope>NUCLEOTIDE SEQUENCE [LARGE SCALE GENOMIC DNA]</scope>
    <source>
        <strain evidence="3 4">MDB1-5</strain>
    </source>
</reference>
<keyword evidence="2" id="KW-0472">Membrane</keyword>
<keyword evidence="2" id="KW-0812">Transmembrane</keyword>
<evidence type="ECO:0000313" key="3">
    <source>
        <dbReference type="EMBL" id="TFC22669.1"/>
    </source>
</evidence>
<protein>
    <recommendedName>
        <fullName evidence="5">DUF5667 domain-containing protein</fullName>
    </recommendedName>
</protein>
<feature type="compositionally biased region" description="Low complexity" evidence="1">
    <location>
        <begin position="359"/>
        <end position="370"/>
    </location>
</feature>
<keyword evidence="4" id="KW-1185">Reference proteome</keyword>
<proteinExistence type="predicted"/>
<feature type="transmembrane region" description="Helical" evidence="2">
    <location>
        <begin position="35"/>
        <end position="57"/>
    </location>
</feature>
<name>A0ABY2ITP1_9MICO</name>
<feature type="compositionally biased region" description="Low complexity" evidence="1">
    <location>
        <begin position="306"/>
        <end position="351"/>
    </location>
</feature>
<feature type="region of interest" description="Disordered" evidence="1">
    <location>
        <begin position="306"/>
        <end position="371"/>
    </location>
</feature>
<comment type="caution">
    <text evidence="3">The sequence shown here is derived from an EMBL/GenBank/DDBJ whole genome shotgun (WGS) entry which is preliminary data.</text>
</comment>
<evidence type="ECO:0000256" key="1">
    <source>
        <dbReference type="SAM" id="MobiDB-lite"/>
    </source>
</evidence>
<organism evidence="3 4">
    <name type="scientific">Cryobacterium glucosi</name>
    <dbReference type="NCBI Taxonomy" id="1259175"/>
    <lineage>
        <taxon>Bacteria</taxon>
        <taxon>Bacillati</taxon>
        <taxon>Actinomycetota</taxon>
        <taxon>Actinomycetes</taxon>
        <taxon>Micrococcales</taxon>
        <taxon>Microbacteriaceae</taxon>
        <taxon>Cryobacterium</taxon>
    </lineage>
</organism>
<accession>A0ABY2ITP1</accession>
<dbReference type="RefSeq" id="WP_134449430.1">
    <property type="nucleotide sequence ID" value="NZ_SOFS01000012.1"/>
</dbReference>
<keyword evidence="2" id="KW-1133">Transmembrane helix</keyword>
<evidence type="ECO:0000313" key="4">
    <source>
        <dbReference type="Proteomes" id="UP000297604"/>
    </source>
</evidence>
<evidence type="ECO:0008006" key="5">
    <source>
        <dbReference type="Google" id="ProtNLM"/>
    </source>
</evidence>
<evidence type="ECO:0000256" key="2">
    <source>
        <dbReference type="SAM" id="Phobius"/>
    </source>
</evidence>
<sequence>MGDSIFREFERTGRLGLSAQRLRDRFRALPKTARIGLAAGLAALLITGATAGGFGVVTAANAATHASAFTANTEAVTALTDARTRDAAASKTLVDDLVAGTTLSTKVTALVGAAAGLADPGAQAALEAARKSLGDTVASIAADRHLDLATGLSLTNAIAATTVTGISANAETDAITAATSSITKLTADTTGSARGNAYLAATLDKVTKAVTAAFTPVVNSVPASGQARLDATPSAGAPERDALTAAIAAVKDDGTILDTLWAYTQAASAATTSHNAVEAQKAAEAAAAAAAQAAAAQAAADAAAKSSSSFGSSSTSGSGSKLSGGTRPSSGSVSSSVLGGSSSGGSSSSGGNSVGGPSGADSSSSNSAASPWWPLQIHAGSSDCQGAGGGQQVSYGSTLNPPSTAFSVTTYEIPGYGWGVTWTCDTGW</sequence>
<dbReference type="Proteomes" id="UP000297604">
    <property type="component" value="Unassembled WGS sequence"/>
</dbReference>
<gene>
    <name evidence="3" type="ORF">E3O46_04325</name>
</gene>
<dbReference type="EMBL" id="SOFS01000012">
    <property type="protein sequence ID" value="TFC22669.1"/>
    <property type="molecule type" value="Genomic_DNA"/>
</dbReference>